<feature type="transmembrane region" description="Helical" evidence="1">
    <location>
        <begin position="55"/>
        <end position="73"/>
    </location>
</feature>
<dbReference type="AlphaFoldDB" id="A0A914LYX7"/>
<dbReference type="Proteomes" id="UP000887563">
    <property type="component" value="Unplaced"/>
</dbReference>
<evidence type="ECO:0000313" key="2">
    <source>
        <dbReference type="Proteomes" id="UP000887563"/>
    </source>
</evidence>
<accession>A0A914LYX7</accession>
<feature type="transmembrane region" description="Helical" evidence="1">
    <location>
        <begin position="148"/>
        <end position="173"/>
    </location>
</feature>
<keyword evidence="1" id="KW-0472">Membrane</keyword>
<reference evidence="3" key="1">
    <citation type="submission" date="2022-11" db="UniProtKB">
        <authorList>
            <consortium name="WormBaseParasite"/>
        </authorList>
    </citation>
    <scope>IDENTIFICATION</scope>
</reference>
<protein>
    <submittedName>
        <fullName evidence="3">Candidate secreted effector</fullName>
    </submittedName>
</protein>
<keyword evidence="1" id="KW-1133">Transmembrane helix</keyword>
<sequence>MLPVPTSGHASSGWLAGASTVLYMVVCGGPGWVASTKRYACGGGWHALGGWRCSWWLAVLLVVGERCFWWPAFDVMLVYGRVRFSTPCTGGGGSSTCTGGGSSTCASSPDQLLARSTSGMDGMDKAECASMVDESYIRVLHIYVFNNFLLYLTHFLTPIEITYVNFTHISFFFNRFD</sequence>
<feature type="transmembrane region" description="Helical" evidence="1">
    <location>
        <begin position="12"/>
        <end position="34"/>
    </location>
</feature>
<name>A0A914LYX7_MELIC</name>
<organism evidence="2 3">
    <name type="scientific">Meloidogyne incognita</name>
    <name type="common">Southern root-knot nematode worm</name>
    <name type="synonym">Oxyuris incognita</name>
    <dbReference type="NCBI Taxonomy" id="6306"/>
    <lineage>
        <taxon>Eukaryota</taxon>
        <taxon>Metazoa</taxon>
        <taxon>Ecdysozoa</taxon>
        <taxon>Nematoda</taxon>
        <taxon>Chromadorea</taxon>
        <taxon>Rhabditida</taxon>
        <taxon>Tylenchina</taxon>
        <taxon>Tylenchomorpha</taxon>
        <taxon>Tylenchoidea</taxon>
        <taxon>Meloidogynidae</taxon>
        <taxon>Meloidogyninae</taxon>
        <taxon>Meloidogyne</taxon>
        <taxon>Meloidogyne incognita group</taxon>
    </lineage>
</organism>
<evidence type="ECO:0000256" key="1">
    <source>
        <dbReference type="SAM" id="Phobius"/>
    </source>
</evidence>
<dbReference type="WBParaSite" id="Minc3s01060g20318">
    <property type="protein sequence ID" value="Minc3s01060g20318"/>
    <property type="gene ID" value="Minc3s01060g20318"/>
</dbReference>
<proteinExistence type="predicted"/>
<evidence type="ECO:0000313" key="3">
    <source>
        <dbReference type="WBParaSite" id="Minc3s01060g20318"/>
    </source>
</evidence>
<keyword evidence="2" id="KW-1185">Reference proteome</keyword>
<keyword evidence="1" id="KW-0812">Transmembrane</keyword>